<dbReference type="STRING" id="1260251.SPISAL_01390"/>
<reference evidence="2 3" key="1">
    <citation type="submission" date="2019-06" db="EMBL/GenBank/DDBJ databases">
        <title>Metagenome assembled Genome of Spiribacter salinus SL48-SHIP from the microbial mat of Salt Lake 48 (Novosibirsk region, Russia).</title>
        <authorList>
            <person name="Shipova A."/>
            <person name="Rozanov A.S."/>
            <person name="Bryanskaya A.V."/>
            <person name="Peltek S.E."/>
        </authorList>
    </citation>
    <scope>NUCLEOTIDE SEQUENCE [LARGE SCALE GENOMIC DNA]</scope>
    <source>
        <strain evidence="2">SL48-SHIP-2</strain>
    </source>
</reference>
<dbReference type="AlphaFoldDB" id="A0A540VTG3"/>
<dbReference type="Proteomes" id="UP000315400">
    <property type="component" value="Unassembled WGS sequence"/>
</dbReference>
<feature type="transmembrane region" description="Helical" evidence="1">
    <location>
        <begin position="21"/>
        <end position="40"/>
    </location>
</feature>
<dbReference type="PANTHER" id="PTHR40278">
    <property type="entry name" value="DNA UTILIZATION PROTEIN HOFN"/>
    <property type="match status" value="1"/>
</dbReference>
<dbReference type="InterPro" id="IPR007813">
    <property type="entry name" value="PilN"/>
</dbReference>
<keyword evidence="1" id="KW-1133">Transmembrane helix</keyword>
<proteinExistence type="predicted"/>
<dbReference type="PANTHER" id="PTHR40278:SF1">
    <property type="entry name" value="DNA UTILIZATION PROTEIN HOFN"/>
    <property type="match status" value="1"/>
</dbReference>
<comment type="caution">
    <text evidence="2">The sequence shown here is derived from an EMBL/GenBank/DDBJ whole genome shotgun (WGS) entry which is preliminary data.</text>
</comment>
<dbReference type="EMBL" id="VIFK01000026">
    <property type="protein sequence ID" value="TQF00048.1"/>
    <property type="molecule type" value="Genomic_DNA"/>
</dbReference>
<evidence type="ECO:0008006" key="4">
    <source>
        <dbReference type="Google" id="ProtNLM"/>
    </source>
</evidence>
<dbReference type="Pfam" id="PF05137">
    <property type="entry name" value="PilN"/>
    <property type="match status" value="1"/>
</dbReference>
<evidence type="ECO:0000313" key="3">
    <source>
        <dbReference type="Proteomes" id="UP000315400"/>
    </source>
</evidence>
<sequence length="181" mass="19692">MPTGVNLLDWRARQDRRLKRRFLMQMGTLAGIGLAVMFMATRALEGQINAERARHNPLAKEIDAGAATLVELDRLELAVSALEDHLAAIETLEATRHARFSAIETALSARPGPVSLDRLSSTDKGLTIAGKTGSSDALTAYTRALAASKTFTSARITTLHSGPARSTTRRHFELVAEAQWR</sequence>
<dbReference type="InterPro" id="IPR052534">
    <property type="entry name" value="Extracell_DNA_Util/SecSys_Comp"/>
</dbReference>
<accession>A0A540VTG3</accession>
<protein>
    <recommendedName>
        <fullName evidence="4">PilN domain-containing protein</fullName>
    </recommendedName>
</protein>
<keyword evidence="1" id="KW-0812">Transmembrane</keyword>
<evidence type="ECO:0000256" key="1">
    <source>
        <dbReference type="SAM" id="Phobius"/>
    </source>
</evidence>
<evidence type="ECO:0000313" key="2">
    <source>
        <dbReference type="EMBL" id="TQF00048.1"/>
    </source>
</evidence>
<name>A0A540VTG3_9GAMM</name>
<keyword evidence="1" id="KW-0472">Membrane</keyword>
<gene>
    <name evidence="2" type="ORF">FKY71_05395</name>
</gene>
<organism evidence="2 3">
    <name type="scientific">Spiribacter salinus</name>
    <dbReference type="NCBI Taxonomy" id="1335746"/>
    <lineage>
        <taxon>Bacteria</taxon>
        <taxon>Pseudomonadati</taxon>
        <taxon>Pseudomonadota</taxon>
        <taxon>Gammaproteobacteria</taxon>
        <taxon>Chromatiales</taxon>
        <taxon>Ectothiorhodospiraceae</taxon>
        <taxon>Spiribacter</taxon>
    </lineage>
</organism>